<reference evidence="3 4" key="1">
    <citation type="submission" date="2019-07" db="EMBL/GenBank/DDBJ databases">
        <title>WGS assembly of Gossypium tomentosum.</title>
        <authorList>
            <person name="Chen Z.J."/>
            <person name="Sreedasyam A."/>
            <person name="Ando A."/>
            <person name="Song Q."/>
            <person name="De L."/>
            <person name="Hulse-Kemp A."/>
            <person name="Ding M."/>
            <person name="Ye W."/>
            <person name="Kirkbride R."/>
            <person name="Jenkins J."/>
            <person name="Plott C."/>
            <person name="Lovell J."/>
            <person name="Lin Y.-M."/>
            <person name="Vaughn R."/>
            <person name="Liu B."/>
            <person name="Li W."/>
            <person name="Simpson S."/>
            <person name="Scheffler B."/>
            <person name="Saski C."/>
            <person name="Grover C."/>
            <person name="Hu G."/>
            <person name="Conover J."/>
            <person name="Carlson J."/>
            <person name="Shu S."/>
            <person name="Boston L."/>
            <person name="Williams M."/>
            <person name="Peterson D."/>
            <person name="Mcgee K."/>
            <person name="Jones D."/>
            <person name="Wendel J."/>
            <person name="Stelly D."/>
            <person name="Grimwood J."/>
            <person name="Schmutz J."/>
        </authorList>
    </citation>
    <scope>NUCLEOTIDE SEQUENCE [LARGE SCALE GENOMIC DNA]</scope>
    <source>
        <strain evidence="3">7179.01</strain>
    </source>
</reference>
<feature type="signal peptide" evidence="2">
    <location>
        <begin position="1"/>
        <end position="20"/>
    </location>
</feature>
<dbReference type="Gene3D" id="3.40.50.1820">
    <property type="entry name" value="alpha/beta hydrolase"/>
    <property type="match status" value="1"/>
</dbReference>
<proteinExistence type="inferred from homology"/>
<dbReference type="GO" id="GO:0006508">
    <property type="term" value="P:proteolysis"/>
    <property type="evidence" value="ECO:0007669"/>
    <property type="project" value="InterPro"/>
</dbReference>
<dbReference type="Gene3D" id="6.10.250.940">
    <property type="match status" value="1"/>
</dbReference>
<dbReference type="InterPro" id="IPR029058">
    <property type="entry name" value="AB_hydrolase_fold"/>
</dbReference>
<dbReference type="PRINTS" id="PR00724">
    <property type="entry name" value="CRBOXYPTASEC"/>
</dbReference>
<evidence type="ECO:0000313" key="4">
    <source>
        <dbReference type="Proteomes" id="UP000322667"/>
    </source>
</evidence>
<gene>
    <name evidence="3" type="ORF">ES332_A04G006900v1</name>
</gene>
<evidence type="ECO:0000256" key="2">
    <source>
        <dbReference type="SAM" id="SignalP"/>
    </source>
</evidence>
<accession>A0A5D2QUE1</accession>
<dbReference type="Gene3D" id="3.40.50.11320">
    <property type="match status" value="1"/>
</dbReference>
<evidence type="ECO:0000313" key="3">
    <source>
        <dbReference type="EMBL" id="TYI31758.1"/>
    </source>
</evidence>
<name>A0A5D2QUE1_GOSTO</name>
<organism evidence="3 4">
    <name type="scientific">Gossypium tomentosum</name>
    <name type="common">Hawaiian cotton</name>
    <name type="synonym">Gossypium sandvicense</name>
    <dbReference type="NCBI Taxonomy" id="34277"/>
    <lineage>
        <taxon>Eukaryota</taxon>
        <taxon>Viridiplantae</taxon>
        <taxon>Streptophyta</taxon>
        <taxon>Embryophyta</taxon>
        <taxon>Tracheophyta</taxon>
        <taxon>Spermatophyta</taxon>
        <taxon>Magnoliopsida</taxon>
        <taxon>eudicotyledons</taxon>
        <taxon>Gunneridae</taxon>
        <taxon>Pentapetalae</taxon>
        <taxon>rosids</taxon>
        <taxon>malvids</taxon>
        <taxon>Malvales</taxon>
        <taxon>Malvaceae</taxon>
        <taxon>Malvoideae</taxon>
        <taxon>Gossypium</taxon>
    </lineage>
</organism>
<comment type="similarity">
    <text evidence="1">Belongs to the peptidase S10 family.</text>
</comment>
<keyword evidence="2" id="KW-0732">Signal</keyword>
<dbReference type="PANTHER" id="PTHR11802">
    <property type="entry name" value="SERINE PROTEASE FAMILY S10 SERINE CARBOXYPEPTIDASE"/>
    <property type="match status" value="1"/>
</dbReference>
<dbReference type="EMBL" id="CM017613">
    <property type="protein sequence ID" value="TYI31758.1"/>
    <property type="molecule type" value="Genomic_DNA"/>
</dbReference>
<dbReference type="AlphaFoldDB" id="A0A5D2QUE1"/>
<dbReference type="GO" id="GO:0004185">
    <property type="term" value="F:serine-type carboxypeptidase activity"/>
    <property type="evidence" value="ECO:0007669"/>
    <property type="project" value="InterPro"/>
</dbReference>
<evidence type="ECO:0000256" key="1">
    <source>
        <dbReference type="ARBA" id="ARBA00009431"/>
    </source>
</evidence>
<dbReference type="Pfam" id="PF00450">
    <property type="entry name" value="Peptidase_S10"/>
    <property type="match status" value="1"/>
</dbReference>
<sequence>MEFHGVIFISLFSLVLVVESNEFPINDLINKLPGQPDANFRQFTGYIDVDENVDGRSLFYYFVEAEKDPMIQPLTVWLTGGPGCSSVGDGFSSVGPFVVTKDAHGLQKNLFSWNKVSNLLFIDSPIGSGWSYSNTSSDYNNGDDATNIILLTFMQKWYEKYPVFKSKALYLAGSSYAGHFIPNLADALLDDNKQSKQSKFNLKGLVLGNPMLRSKLDDLAKFDLFFSQKMINSSLYNQIKKECNVIDEDNYFFNLKAIWSATCENLMERGILAAFKTDANNYFPLKLFDIFRDPCAENEQDLNVNKQAVKLITEVDMCSPFRAQSYFNLPEVQRAFHGNRTKLSYIWKGCFTDNFKYNKADMELDMLPVLKKLLQQSVPIIIFSGDQDAIIPTVGTLQHLKKLAEELNIKLTKEEAWSFRNQEGGLKYDFGDLLTFLTVKGGNHHVTSSRPSQALDIFTNFVINWMH</sequence>
<keyword evidence="4" id="KW-1185">Reference proteome</keyword>
<dbReference type="PANTHER" id="PTHR11802:SF227">
    <property type="entry name" value="SERINE CARBOXYPEPTIDASE-LIKE 41"/>
    <property type="match status" value="1"/>
</dbReference>
<dbReference type="InterPro" id="IPR001563">
    <property type="entry name" value="Peptidase_S10"/>
</dbReference>
<dbReference type="SUPFAM" id="SSF53474">
    <property type="entry name" value="alpha/beta-Hydrolases"/>
    <property type="match status" value="1"/>
</dbReference>
<protein>
    <recommendedName>
        <fullName evidence="5">Serine carboxypeptidase-like 44</fullName>
    </recommendedName>
</protein>
<evidence type="ECO:0008006" key="5">
    <source>
        <dbReference type="Google" id="ProtNLM"/>
    </source>
</evidence>
<feature type="chain" id="PRO_5022811181" description="Serine carboxypeptidase-like 44" evidence="2">
    <location>
        <begin position="21"/>
        <end position="467"/>
    </location>
</feature>
<dbReference type="Proteomes" id="UP000322667">
    <property type="component" value="Chromosome A04"/>
</dbReference>